<dbReference type="OrthoDB" id="333076at2"/>
<dbReference type="KEGG" id="niy:FQ775_15650"/>
<evidence type="ECO:0000313" key="2">
    <source>
        <dbReference type="EMBL" id="QDZ01688.1"/>
    </source>
</evidence>
<organism evidence="2 3">
    <name type="scientific">Nitratireductor mangrovi</name>
    <dbReference type="NCBI Taxonomy" id="2599600"/>
    <lineage>
        <taxon>Bacteria</taxon>
        <taxon>Pseudomonadati</taxon>
        <taxon>Pseudomonadota</taxon>
        <taxon>Alphaproteobacteria</taxon>
        <taxon>Hyphomicrobiales</taxon>
        <taxon>Phyllobacteriaceae</taxon>
        <taxon>Nitratireductor</taxon>
    </lineage>
</organism>
<dbReference type="Proteomes" id="UP000321389">
    <property type="component" value="Chromosome"/>
</dbReference>
<feature type="signal peptide" evidence="1">
    <location>
        <begin position="1"/>
        <end position="20"/>
    </location>
</feature>
<dbReference type="EMBL" id="CP042301">
    <property type="protein sequence ID" value="QDZ01688.1"/>
    <property type="molecule type" value="Genomic_DNA"/>
</dbReference>
<keyword evidence="3" id="KW-1185">Reference proteome</keyword>
<gene>
    <name evidence="2" type="ORF">FQ775_15650</name>
</gene>
<feature type="chain" id="PRO_5022745728" evidence="1">
    <location>
        <begin position="21"/>
        <end position="203"/>
    </location>
</feature>
<keyword evidence="1" id="KW-0732">Signal</keyword>
<proteinExistence type="predicted"/>
<dbReference type="RefSeq" id="WP_146300329.1">
    <property type="nucleotide sequence ID" value="NZ_CP042301.2"/>
</dbReference>
<accession>A0A5B8L2D7</accession>
<sequence>MPLFAFILTATVLTASPAAGGDWSATFVEAFRAACVPQRLSYEGTLAQASAEGWSEFAPADHAEFGAVMAKADAALKAEAAEMEIDYRGASYAREVGGRPLHLFVSLVETEYLNAVGCYLYDFEAGEPVRAAAVSNVLGIKPAQSHSDDALVATVWGPPPSMPRTLDTHLIFIPAGSPHAETTSFDGVVLKFETSVPGKEGER</sequence>
<reference evidence="2" key="1">
    <citation type="submission" date="2020-04" db="EMBL/GenBank/DDBJ databases">
        <title>Nitratireductor sp. nov. isolated from mangrove soil.</title>
        <authorList>
            <person name="Ye Y."/>
        </authorList>
    </citation>
    <scope>NUCLEOTIDE SEQUENCE</scope>
    <source>
        <strain evidence="2">SY7</strain>
    </source>
</reference>
<name>A0A5B8L2D7_9HYPH</name>
<evidence type="ECO:0000256" key="1">
    <source>
        <dbReference type="SAM" id="SignalP"/>
    </source>
</evidence>
<dbReference type="AlphaFoldDB" id="A0A5B8L2D7"/>
<evidence type="ECO:0000313" key="3">
    <source>
        <dbReference type="Proteomes" id="UP000321389"/>
    </source>
</evidence>
<protein>
    <submittedName>
        <fullName evidence="2">Uncharacterized protein</fullName>
    </submittedName>
</protein>